<dbReference type="SMART" id="SM00534">
    <property type="entry name" value="MUTSac"/>
    <property type="match status" value="1"/>
</dbReference>
<dbReference type="SUPFAM" id="SSF160443">
    <property type="entry name" value="SMR domain-like"/>
    <property type="match status" value="1"/>
</dbReference>
<dbReference type="InterPro" id="IPR002625">
    <property type="entry name" value="Smr_dom"/>
</dbReference>
<evidence type="ECO:0000259" key="9">
    <source>
        <dbReference type="PROSITE" id="PS50828"/>
    </source>
</evidence>
<dbReference type="InterPro" id="IPR007696">
    <property type="entry name" value="DNA_mismatch_repair_MutS_core"/>
</dbReference>
<dbReference type="GO" id="GO:0140664">
    <property type="term" value="F:ATP-dependent DNA damage sensor activity"/>
    <property type="evidence" value="ECO:0007669"/>
    <property type="project" value="InterPro"/>
</dbReference>
<dbReference type="InterPro" id="IPR027417">
    <property type="entry name" value="P-loop_NTPase"/>
</dbReference>
<reference evidence="10" key="3">
    <citation type="submission" date="2012-07" db="EMBL/GenBank/DDBJ databases">
        <authorList>
            <person name="Akiyama T."/>
            <person name="Takeshita N."/>
            <person name="Ohmagari N."/>
            <person name="Kirikae T."/>
        </authorList>
    </citation>
    <scope>NUCLEOTIDE SEQUENCE</scope>
    <source>
        <strain evidence="10">ATCC BAA-847</strain>
    </source>
</reference>
<evidence type="ECO:0000256" key="8">
    <source>
        <dbReference type="SAM" id="Coils"/>
    </source>
</evidence>
<dbReference type="GO" id="GO:0016887">
    <property type="term" value="F:ATP hydrolysis activity"/>
    <property type="evidence" value="ECO:0007669"/>
    <property type="project" value="InterPro"/>
</dbReference>
<evidence type="ECO:0000256" key="3">
    <source>
        <dbReference type="ARBA" id="ARBA00022801"/>
    </source>
</evidence>
<keyword evidence="8" id="KW-0175">Coiled coil</keyword>
<comment type="function">
    <text evidence="7">Acts as a ribosome collision sensor, splitting the ribosome into its 2 subunits. Detects stalled/collided 70S ribosomes which it binds and splits by an ATP-hydrolysis driven conformational change. Acts upstream of the ribosome quality control system (RQC), a ribosome-associated complex that mediates the extraction of incompletely synthesized nascent chains from stalled ribosomes and their subsequent degradation. Probably generates substrates for RQC.</text>
</comment>
<dbReference type="InterPro" id="IPR036187">
    <property type="entry name" value="DNA_mismatch_repair_MutS_sf"/>
</dbReference>
<dbReference type="SUPFAM" id="SSF52540">
    <property type="entry name" value="P-loop containing nucleoside triphosphate hydrolases"/>
    <property type="match status" value="1"/>
</dbReference>
<feature type="binding site" evidence="7">
    <location>
        <begin position="329"/>
        <end position="336"/>
    </location>
    <ligand>
        <name>ATP</name>
        <dbReference type="ChEBI" id="CHEBI:30616"/>
    </ligand>
</feature>
<dbReference type="HAMAP" id="MF_00092">
    <property type="entry name" value="MutS2"/>
    <property type="match status" value="1"/>
</dbReference>
<evidence type="ECO:0000256" key="6">
    <source>
        <dbReference type="ARBA" id="ARBA00023125"/>
    </source>
</evidence>
<dbReference type="InterPro" id="IPR045076">
    <property type="entry name" value="MutS"/>
</dbReference>
<evidence type="ECO:0000313" key="13">
    <source>
        <dbReference type="Proteomes" id="UP000006036"/>
    </source>
</evidence>
<dbReference type="Pfam" id="PF01713">
    <property type="entry name" value="Smr"/>
    <property type="match status" value="1"/>
</dbReference>
<dbReference type="Proteomes" id="UP000006036">
    <property type="component" value="Chromosome 1"/>
</dbReference>
<name>A0AAI8MNX1_9HELI</name>
<protein>
    <recommendedName>
        <fullName evidence="7">Endonuclease MutS2</fullName>
        <ecNumber evidence="7">3.1.-.-</ecNumber>
    </recommendedName>
    <alternativeName>
        <fullName evidence="7">Ribosome-associated protein quality control-upstream factor</fullName>
        <shortName evidence="7">RQC-upstream factor</shortName>
        <shortName evidence="7">RqcU</shortName>
        <ecNumber evidence="7">3.6.4.-</ecNumber>
    </alternativeName>
</protein>
<dbReference type="PANTHER" id="PTHR11361">
    <property type="entry name" value="DNA MISMATCH REPAIR PROTEIN MUTS FAMILY MEMBER"/>
    <property type="match status" value="1"/>
</dbReference>
<keyword evidence="7" id="KW-0255">Endonuclease</keyword>
<keyword evidence="5 7" id="KW-0694">RNA-binding</keyword>
<dbReference type="GO" id="GO:0045910">
    <property type="term" value="P:negative regulation of DNA recombination"/>
    <property type="evidence" value="ECO:0007669"/>
    <property type="project" value="InterPro"/>
</dbReference>
<dbReference type="GO" id="GO:0006298">
    <property type="term" value="P:mismatch repair"/>
    <property type="evidence" value="ECO:0007669"/>
    <property type="project" value="InterPro"/>
</dbReference>
<dbReference type="EMBL" id="AP012492">
    <property type="protein sequence ID" value="BAM32976.1"/>
    <property type="molecule type" value="Genomic_DNA"/>
</dbReference>
<reference evidence="10 13" key="2">
    <citation type="journal article" date="2012" name="J. Bacteriol.">
        <title>Complete Genome Sequence of Helicobacter cinaedi Type Strain ATCC BAA-847.</title>
        <authorList>
            <person name="Miyoshi-Akiyama T."/>
            <person name="Takeshita N."/>
            <person name="Ohmagari N."/>
            <person name="Kirikae T."/>
        </authorList>
    </citation>
    <scope>NUCLEOTIDE SEQUENCE [LARGE SCALE GENOMIC DNA]</scope>
    <source>
        <strain evidence="10 13">ATCC BAA-847</strain>
    </source>
</reference>
<gene>
    <name evidence="7" type="primary">mutS2</name>
    <name evidence="7" type="synonym">rqcU</name>
    <name evidence="10" type="ORF">HCBAA847_1756</name>
    <name evidence="11" type="ORF">HCCG_00148</name>
</gene>
<dbReference type="AlphaFoldDB" id="A0AAI8MNX1"/>
<dbReference type="GO" id="GO:0019843">
    <property type="term" value="F:rRNA binding"/>
    <property type="evidence" value="ECO:0007669"/>
    <property type="project" value="UniProtKB-UniRule"/>
</dbReference>
<dbReference type="GO" id="GO:0043023">
    <property type="term" value="F:ribosomal large subunit binding"/>
    <property type="evidence" value="ECO:0007669"/>
    <property type="project" value="UniProtKB-UniRule"/>
</dbReference>
<evidence type="ECO:0000313" key="12">
    <source>
        <dbReference type="Proteomes" id="UP000005755"/>
    </source>
</evidence>
<dbReference type="KEGG" id="hcb:HCBAA847_1756"/>
<dbReference type="PROSITE" id="PS50828">
    <property type="entry name" value="SMR"/>
    <property type="match status" value="1"/>
</dbReference>
<dbReference type="PANTHER" id="PTHR11361:SF14">
    <property type="entry name" value="DNA MISMATCH REPAIR PROTEIN MUTS, TYPE 2"/>
    <property type="match status" value="1"/>
</dbReference>
<dbReference type="EC" id="3.6.4.-" evidence="7"/>
<evidence type="ECO:0000256" key="5">
    <source>
        <dbReference type="ARBA" id="ARBA00022884"/>
    </source>
</evidence>
<evidence type="ECO:0000256" key="2">
    <source>
        <dbReference type="ARBA" id="ARBA00022741"/>
    </source>
</evidence>
<reference evidence="11" key="1">
    <citation type="submission" date="2008-08" db="EMBL/GenBank/DDBJ databases">
        <title>Annotation of Helicobacter cinaedi strain CCUG 18818.</title>
        <authorList>
            <consortium name="The Broad Institute Genome Sequencing Platform"/>
            <person name="Fox J.G."/>
            <person name="Shen Z."/>
            <person name="Charoenlap N."/>
            <person name="Schauer D.B."/>
            <person name="Ward D."/>
            <person name="Mehta T."/>
            <person name="Young S."/>
            <person name="Jaffe D."/>
            <person name="Gnerre S."/>
            <person name="Berlin A."/>
            <person name="Heiman D."/>
            <person name="Hepburn T."/>
            <person name="Shea T."/>
            <person name="Sykes S."/>
            <person name="Alvarado L."/>
            <person name="Kodira C."/>
            <person name="Borodovsky M."/>
            <person name="Lander E."/>
            <person name="Galagan J."/>
            <person name="Nusbaum C."/>
            <person name="Birren B."/>
        </authorList>
    </citation>
    <scope>NUCLEOTIDE SEQUENCE</scope>
    <source>
        <strain evidence="11">CCUG 18818</strain>
    </source>
</reference>
<dbReference type="GO" id="GO:0072344">
    <property type="term" value="P:rescue of stalled ribosome"/>
    <property type="evidence" value="ECO:0007669"/>
    <property type="project" value="UniProtKB-UniRule"/>
</dbReference>
<keyword evidence="3 7" id="KW-0378">Hydrolase</keyword>
<dbReference type="Proteomes" id="UP000005755">
    <property type="component" value="Unassembled WGS sequence"/>
</dbReference>
<comment type="function">
    <text evidence="7">Endonuclease that is involved in the suppression of homologous recombination and thus may have a key role in the control of bacterial genetic diversity.</text>
</comment>
<dbReference type="GO" id="GO:0004519">
    <property type="term" value="F:endonuclease activity"/>
    <property type="evidence" value="ECO:0007669"/>
    <property type="project" value="UniProtKB-UniRule"/>
</dbReference>
<dbReference type="Pfam" id="PF00488">
    <property type="entry name" value="MutS_V"/>
    <property type="match status" value="1"/>
</dbReference>
<keyword evidence="1 7" id="KW-0699">rRNA-binding</keyword>
<dbReference type="GO" id="GO:0005524">
    <property type="term" value="F:ATP binding"/>
    <property type="evidence" value="ECO:0007669"/>
    <property type="project" value="UniProtKB-UniRule"/>
</dbReference>
<dbReference type="SMART" id="SM00463">
    <property type="entry name" value="SMR"/>
    <property type="match status" value="1"/>
</dbReference>
<dbReference type="InterPro" id="IPR005747">
    <property type="entry name" value="MutS2"/>
</dbReference>
<keyword evidence="4 7" id="KW-0067">ATP-binding</keyword>
<dbReference type="SUPFAM" id="SSF48334">
    <property type="entry name" value="DNA repair protein MutS, domain III"/>
    <property type="match status" value="1"/>
</dbReference>
<feature type="domain" description="Smr" evidence="9">
    <location>
        <begin position="684"/>
        <end position="758"/>
    </location>
</feature>
<dbReference type="RefSeq" id="WP_002955425.1">
    <property type="nucleotide sequence ID" value="NC_020555.1"/>
</dbReference>
<dbReference type="PIRSF" id="PIRSF005814">
    <property type="entry name" value="MutS_YshD"/>
    <property type="match status" value="1"/>
</dbReference>
<feature type="coiled-coil region" evidence="8">
    <location>
        <begin position="512"/>
        <end position="550"/>
    </location>
</feature>
<reference evidence="12" key="4">
    <citation type="journal article" date="2014" name="Genome Announc.">
        <title>Draft genome sequences of six enterohepatic helicobacter species isolated from humans and one from rhesus macaques.</title>
        <authorList>
            <person name="Shen Z."/>
            <person name="Sheh A."/>
            <person name="Young S.K."/>
            <person name="Abouelliel A."/>
            <person name="Ward D.V."/>
            <person name="Earl A.M."/>
            <person name="Fox J.G."/>
        </authorList>
    </citation>
    <scope>NUCLEOTIDE SEQUENCE [LARGE SCALE GENOMIC DNA]</scope>
    <source>
        <strain evidence="12">CCUG 18818</strain>
    </source>
</reference>
<keyword evidence="7" id="KW-0540">Nuclease</keyword>
<dbReference type="InterPro" id="IPR000432">
    <property type="entry name" value="DNA_mismatch_repair_MutS_C"/>
</dbReference>
<evidence type="ECO:0000313" key="10">
    <source>
        <dbReference type="EMBL" id="BAM32976.1"/>
    </source>
</evidence>
<dbReference type="InterPro" id="IPR036063">
    <property type="entry name" value="Smr_dom_sf"/>
</dbReference>
<organism evidence="10 13">
    <name type="scientific">Helicobacter cinaedi CCUG 18818 = ATCC BAA-847</name>
    <dbReference type="NCBI Taxonomy" id="537971"/>
    <lineage>
        <taxon>Bacteria</taxon>
        <taxon>Pseudomonadati</taxon>
        <taxon>Campylobacterota</taxon>
        <taxon>Epsilonproteobacteria</taxon>
        <taxon>Campylobacterales</taxon>
        <taxon>Helicobacteraceae</taxon>
        <taxon>Helicobacter</taxon>
    </lineage>
</organism>
<keyword evidence="12" id="KW-1185">Reference proteome</keyword>
<dbReference type="NCBIfam" id="TIGR01069">
    <property type="entry name" value="mutS2"/>
    <property type="match status" value="1"/>
</dbReference>
<evidence type="ECO:0000256" key="1">
    <source>
        <dbReference type="ARBA" id="ARBA00022730"/>
    </source>
</evidence>
<accession>A0AAI8MNX1</accession>
<dbReference type="GO" id="GO:0030983">
    <property type="term" value="F:mismatched DNA binding"/>
    <property type="evidence" value="ECO:0007669"/>
    <property type="project" value="InterPro"/>
</dbReference>
<evidence type="ECO:0000256" key="7">
    <source>
        <dbReference type="HAMAP-Rule" id="MF_00092"/>
    </source>
</evidence>
<proteinExistence type="inferred from homology"/>
<dbReference type="EC" id="3.1.-.-" evidence="7"/>
<sequence length="758" mass="86024">MTKQPRQDYEILVSRLDLIAFIEKFASFFAREKNKDSHFTSTFPIFALPGDRQFFSSLLQELDSVELKPLPRLPKLDTPLLHLQKQGTLSLNEIFSFSQLVGYFIYLKKHIADCSPRTKAWCDKILIPEVIAKLPTFFTQKGEITKGIYPHIDELYSQIKQTKIRIDESLQKLLHTQALLPYLVDKSVHYINQNECLLLKAGYNHSIKGMVLERSQSGFFYLLPDSILTLKERQNILKNSLEESLYLICKELSSTLTKHLPFLKFLNHCFDMFDSILARLSFAKALNLSFIYALDSKNHIILHEFSHPALHSPKPLSIDFSGDCLMITGVNAGGKTMLLKSILSACFLSKFLIPLKINPHRSKIPHFKHINAILSDPQNSKNDISTFAGRMLEFSQILNTPNLLLGIDEIELGTDADEAASLFKVLLEHLLENKAKILLTTHHKHLAALMANNPLIQLCAAMYDIHTQKPLFEFLNGSIGKSYAFETAQRYHIPHTLIAKAKSVYGADKQSLNELIERSSTLEITLEQKNKQLEQRIIEYDKKILSLKEQEERQQVEFQALKHSLQTQYHKATQALKDALKAKESKEIHKAFNTAHAILKPTPTAKQPHNKTQNLQVNDYVKYQNTRGKILSIKGETCLVELESGMKLKEKIANLKKTQQGPKSLNLQKTTFKIAQNKSVGVSLDLHGMRGEEAIEKLDEFLSNALMAGYDEVLVYHGIGTGILSRLVKEYLQQHPKIISFDDAPANMGGFGAKVIKL</sequence>
<dbReference type="EMBL" id="DS990391">
    <property type="protein sequence ID" value="EFR45602.1"/>
    <property type="molecule type" value="Genomic_DNA"/>
</dbReference>
<keyword evidence="2 7" id="KW-0547">Nucleotide-binding</keyword>
<comment type="subunit">
    <text evidence="7">Homodimer. Binds to stalled ribosomes, contacting rRNA.</text>
</comment>
<evidence type="ECO:0000313" key="11">
    <source>
        <dbReference type="EMBL" id="EFR45602.1"/>
    </source>
</evidence>
<comment type="similarity">
    <text evidence="7">Belongs to the DNA mismatch repair MutS family. MutS2 subfamily.</text>
</comment>
<dbReference type="Gene3D" id="3.40.50.300">
    <property type="entry name" value="P-loop containing nucleotide triphosphate hydrolases"/>
    <property type="match status" value="1"/>
</dbReference>
<dbReference type="SMART" id="SM00533">
    <property type="entry name" value="MUTSd"/>
    <property type="match status" value="1"/>
</dbReference>
<evidence type="ECO:0000256" key="4">
    <source>
        <dbReference type="ARBA" id="ARBA00022840"/>
    </source>
</evidence>
<dbReference type="Gene3D" id="3.30.1370.110">
    <property type="match status" value="1"/>
</dbReference>
<keyword evidence="6 7" id="KW-0238">DNA-binding</keyword>